<name>A0AA48W7X7_9BURK</name>
<reference evidence="2 3" key="1">
    <citation type="submission" date="2020-11" db="EMBL/GenBank/DDBJ databases">
        <authorList>
            <person name="Sun Q."/>
        </authorList>
    </citation>
    <scope>NUCLEOTIDE SEQUENCE [LARGE SCALE GENOMIC DNA]</scope>
    <source>
        <strain evidence="2 3">P8398</strain>
    </source>
</reference>
<evidence type="ECO:0000313" key="3">
    <source>
        <dbReference type="Proteomes" id="UP000662888"/>
    </source>
</evidence>
<keyword evidence="3" id="KW-1185">Reference proteome</keyword>
<protein>
    <submittedName>
        <fullName evidence="2">Uncharacterized protein</fullName>
    </submittedName>
</protein>
<dbReference type="Proteomes" id="UP000662888">
    <property type="component" value="Chromosome"/>
</dbReference>
<sequence>MRTVKRPATTRSWCLALCLSLAGAAAPQAADAAGALQTIPVAPGFLASERIPLRGTLVKAARLVDGAGEHLLVVTLRSGPSTAPTATPGAVERFELFAVLYTHKDKAWPQTWIIQDHVDCPGLDSSAAFFPEHITITDLDKNGMAEVTVPYKMSCGGGVDANELKVILRQGERKLALRGTTLRNTRVSAPYGGDMTFDTALSLKENAVFKAHLTTIRDKVYVED</sequence>
<proteinExistence type="predicted"/>
<dbReference type="RefSeq" id="WP_206087515.1">
    <property type="nucleotide sequence ID" value="NZ_CP065053.1"/>
</dbReference>
<keyword evidence="1" id="KW-0732">Signal</keyword>
<organism evidence="2 3">
    <name type="scientific">Massilia antarctica</name>
    <dbReference type="NCBI Taxonomy" id="2765360"/>
    <lineage>
        <taxon>Bacteria</taxon>
        <taxon>Pseudomonadati</taxon>
        <taxon>Pseudomonadota</taxon>
        <taxon>Betaproteobacteria</taxon>
        <taxon>Burkholderiales</taxon>
        <taxon>Oxalobacteraceae</taxon>
        <taxon>Telluria group</taxon>
        <taxon>Massilia</taxon>
    </lineage>
</organism>
<dbReference type="InterPro" id="IPR058148">
    <property type="entry name" value="M949_RS01915-like_dom"/>
</dbReference>
<evidence type="ECO:0000256" key="1">
    <source>
        <dbReference type="SAM" id="SignalP"/>
    </source>
</evidence>
<feature type="chain" id="PRO_5046965202" evidence="1">
    <location>
        <begin position="30"/>
        <end position="224"/>
    </location>
</feature>
<dbReference type="EMBL" id="CP065053">
    <property type="protein sequence ID" value="QPI47858.1"/>
    <property type="molecule type" value="Genomic_DNA"/>
</dbReference>
<feature type="signal peptide" evidence="1">
    <location>
        <begin position="1"/>
        <end position="29"/>
    </location>
</feature>
<dbReference type="NCBIfam" id="NF046077">
    <property type="entry name" value="LPS_M949_RS01915"/>
    <property type="match status" value="1"/>
</dbReference>
<evidence type="ECO:0000313" key="2">
    <source>
        <dbReference type="EMBL" id="QPI47858.1"/>
    </source>
</evidence>
<accession>A0AA48W7X7</accession>
<gene>
    <name evidence="2" type="ORF">IV454_20075</name>
</gene>